<feature type="compositionally biased region" description="Low complexity" evidence="1">
    <location>
        <begin position="51"/>
        <end position="62"/>
    </location>
</feature>
<evidence type="ECO:0000256" key="2">
    <source>
        <dbReference type="SAM" id="Phobius"/>
    </source>
</evidence>
<comment type="caution">
    <text evidence="3">The sequence shown here is derived from an EMBL/GenBank/DDBJ whole genome shotgun (WGS) entry which is preliminary data.</text>
</comment>
<protein>
    <submittedName>
        <fullName evidence="3">Uncharacterized protein</fullName>
    </submittedName>
</protein>
<keyword evidence="2" id="KW-0472">Membrane</keyword>
<feature type="compositionally biased region" description="Low complexity" evidence="1">
    <location>
        <begin position="26"/>
        <end position="36"/>
    </location>
</feature>
<keyword evidence="4" id="KW-1185">Reference proteome</keyword>
<feature type="transmembrane region" description="Helical" evidence="2">
    <location>
        <begin position="107"/>
        <end position="131"/>
    </location>
</feature>
<feature type="region of interest" description="Disordered" evidence="1">
    <location>
        <begin position="1"/>
        <end position="75"/>
    </location>
</feature>
<name>A0ABP8E2G4_9MICO</name>
<dbReference type="Proteomes" id="UP001501594">
    <property type="component" value="Unassembled WGS sequence"/>
</dbReference>
<evidence type="ECO:0000313" key="4">
    <source>
        <dbReference type="Proteomes" id="UP001501594"/>
    </source>
</evidence>
<sequence>MKFYLTKAAQRQAESGEPRSQDGARARASTASAALDESSRRARSRRSVGQAPAPTATAASAPAAPPPPISRSKPAKGVIAIGGVPRVDLLPPEVRAERHAAVNVRRAWTGVVGLVVIVGVAGATAAIYASAATATLASSQKETSSLIMQSAGFSEVNTVQNETDLVGAAVRVGGSTDIDWPSYLAKVKATVPNGMELATVTIDSATPVVAYAQATTPLEGQRVATLTFSSTSSSLPDVPTWLTSLRTLPGYTDASAGTVALSAGVYTSNVVVHVDSEAFSKAYSKEGK</sequence>
<dbReference type="EMBL" id="BAABAU010000001">
    <property type="protein sequence ID" value="GAA4266398.1"/>
    <property type="molecule type" value="Genomic_DNA"/>
</dbReference>
<accession>A0ABP8E2G4</accession>
<evidence type="ECO:0000313" key="3">
    <source>
        <dbReference type="EMBL" id="GAA4266398.1"/>
    </source>
</evidence>
<evidence type="ECO:0000256" key="1">
    <source>
        <dbReference type="SAM" id="MobiDB-lite"/>
    </source>
</evidence>
<keyword evidence="2" id="KW-0812">Transmembrane</keyword>
<feature type="compositionally biased region" description="Basic and acidic residues" evidence="1">
    <location>
        <begin position="14"/>
        <end position="25"/>
    </location>
</feature>
<proteinExistence type="predicted"/>
<gene>
    <name evidence="3" type="ORF">GCM10022256_20100</name>
</gene>
<keyword evidence="2" id="KW-1133">Transmembrane helix</keyword>
<organism evidence="3 4">
    <name type="scientific">Frondihabitans peucedani</name>
    <dbReference type="NCBI Taxonomy" id="598626"/>
    <lineage>
        <taxon>Bacteria</taxon>
        <taxon>Bacillati</taxon>
        <taxon>Actinomycetota</taxon>
        <taxon>Actinomycetes</taxon>
        <taxon>Micrococcales</taxon>
        <taxon>Microbacteriaceae</taxon>
        <taxon>Frondihabitans</taxon>
    </lineage>
</organism>
<reference evidence="4" key="1">
    <citation type="journal article" date="2019" name="Int. J. Syst. Evol. Microbiol.">
        <title>The Global Catalogue of Microorganisms (GCM) 10K type strain sequencing project: providing services to taxonomists for standard genome sequencing and annotation.</title>
        <authorList>
            <consortium name="The Broad Institute Genomics Platform"/>
            <consortium name="The Broad Institute Genome Sequencing Center for Infectious Disease"/>
            <person name="Wu L."/>
            <person name="Ma J."/>
        </authorList>
    </citation>
    <scope>NUCLEOTIDE SEQUENCE [LARGE SCALE GENOMIC DNA]</scope>
    <source>
        <strain evidence="4">JCM 17442</strain>
    </source>
</reference>